<feature type="compositionally biased region" description="Basic and acidic residues" evidence="1">
    <location>
        <begin position="951"/>
        <end position="968"/>
    </location>
</feature>
<feature type="compositionally biased region" description="Polar residues" evidence="1">
    <location>
        <begin position="717"/>
        <end position="726"/>
    </location>
</feature>
<feature type="compositionally biased region" description="Polar residues" evidence="1">
    <location>
        <begin position="619"/>
        <end position="635"/>
    </location>
</feature>
<dbReference type="EMBL" id="KV441553">
    <property type="protein sequence ID" value="OAG04456.1"/>
    <property type="molecule type" value="Genomic_DNA"/>
</dbReference>
<feature type="compositionally biased region" description="Polar residues" evidence="1">
    <location>
        <begin position="906"/>
        <end position="916"/>
    </location>
</feature>
<feature type="compositionally biased region" description="Polar residues" evidence="1">
    <location>
        <begin position="599"/>
        <end position="609"/>
    </location>
</feature>
<feature type="compositionally biased region" description="Basic residues" evidence="1">
    <location>
        <begin position="810"/>
        <end position="829"/>
    </location>
</feature>
<evidence type="ECO:0000313" key="2">
    <source>
        <dbReference type="EMBL" id="OAG04456.1"/>
    </source>
</evidence>
<feature type="compositionally biased region" description="Pro residues" evidence="1">
    <location>
        <begin position="650"/>
        <end position="660"/>
    </location>
</feature>
<evidence type="ECO:0000313" key="3">
    <source>
        <dbReference type="Proteomes" id="UP000077069"/>
    </source>
</evidence>
<dbReference type="Proteomes" id="UP000077069">
    <property type="component" value="Unassembled WGS sequence"/>
</dbReference>
<feature type="region of interest" description="Disordered" evidence="1">
    <location>
        <begin position="568"/>
        <end position="840"/>
    </location>
</feature>
<sequence length="1233" mass="123749">MKGYVAGALLLQTARAQLPPFQFPQAGAGALPPLSLPAVPSPSLPPLPPLSLPALPPLSLSALPPLSLSALPPLSLPALPPLSLPALPPLSLPARPPPSLPVLPSLSFPTLPPLSLPALSPLLLPTVGGVIPPGTDDVVLPEATLPSLSSVLPAVSLPVLSAAGTGVQSSSSILTSALPAVSLPVLPAAGTGVQFGPTILPNIRSLAGALAGVASSAVRGLVVPTLPAVGPPQPAITPGGFGAFAFGDEGTPTPPEEPLSDALNGITESTPLPNVPINDVGVTDAVSPAAGPTGGDTPLVGPLGPADNAAILPAPVDPALIDTAPINDVATPIDAVFPPVLTSISEVAAPADDVTPPPVVNTVTAPVGNDPFAGVAPVAGSTNGPLESLIPPVAAVGDGTAAPAAGFPIVDDLGTVGAETPLPDVPVAEGTDPSLSTDLPVSPPIFDPGNNFPTVTPVILPIFATAEDFLPIATPQGLPTFNGGSSSGPLAAAPPDQSDLTPPTPEEVSLPAVDNESAPPPPEGTTFEPPQVISAPVENQIGDGSAPFETPIEIQPAPVDTPIEASAISVPVDTPLDVIGGPADSTPIEAPNAGDPSEEPSTYDPNDPNTIPIEAPTGSDPTEGQNSYDPNTPSDPFQLPNPYDPIQQQSPPPTDSPPYNPFTGANDGPYVLQKLPIGPSGYDGDDNSVYDGEGFSSGSGGHGGSHGSGGPHRGQESDPSASYGTEDTTEYDGQDYGSDSHSSSKGSGKKPKKGNGPPASGSESDSEEECPEWCLEDDSSSSPEASSGASAGNWASSTVSAEYSKETGGKKKHKKKKSKKAKKPKKSHRIAVSVDDNVVYTNEYKREVADDAPSSGGGFSGFVWPSKKTDATAASADNSDSSASKSSDAPAASASSSENFDKEISDQLQKGSNGQRVQPDLQGADSSSKVGSDSGDGVSGSTLPDWLSDLQKPKESGASKSSGKKESSGKPTGSSGGSENDAPRETSKSSKKKKAKGKCPKSCKNKKPSASGGFGGKPSETGFGGKPSETGSGGKPSETGFGGKPSESGFGGKPSDTEAGGKPTEAPSSEGEKPTNGAPEETLVATTNPDFAKPTTLLTLTSPKPDEPTEAPVLPPADAAPTEKAGFPAGDVSSGDTFTGSTLAGVCPKQCNPFNPTENLCDHDSTGCTTAGGSKYYCACRAGFKLSDGANKDFSKQFKVPGQPYVYVWPGAKCDKPCESGLCDEVLVRDQCV</sequence>
<dbReference type="STRING" id="1460663.A0A177CAR5"/>
<dbReference type="GeneID" id="28766430"/>
<proteinExistence type="predicted"/>
<feature type="compositionally biased region" description="Low complexity" evidence="1">
    <location>
        <begin position="925"/>
        <end position="941"/>
    </location>
</feature>
<evidence type="ECO:0000256" key="1">
    <source>
        <dbReference type="SAM" id="MobiDB-lite"/>
    </source>
</evidence>
<accession>A0A177CAR5</accession>
<feature type="compositionally biased region" description="Low complexity" evidence="1">
    <location>
        <begin position="780"/>
        <end position="797"/>
    </location>
</feature>
<dbReference type="RefSeq" id="XP_018034821.1">
    <property type="nucleotide sequence ID" value="XM_018182944.1"/>
</dbReference>
<feature type="region of interest" description="Disordered" evidence="1">
    <location>
        <begin position="480"/>
        <end position="530"/>
    </location>
</feature>
<feature type="compositionally biased region" description="Low complexity" evidence="1">
    <location>
        <begin position="871"/>
        <end position="897"/>
    </location>
</feature>
<feature type="compositionally biased region" description="Basic residues" evidence="1">
    <location>
        <begin position="989"/>
        <end position="1007"/>
    </location>
</feature>
<gene>
    <name evidence="2" type="ORF">CC84DRAFT_1217910</name>
</gene>
<organism evidence="2 3">
    <name type="scientific">Paraphaeosphaeria sporulosa</name>
    <dbReference type="NCBI Taxonomy" id="1460663"/>
    <lineage>
        <taxon>Eukaryota</taxon>
        <taxon>Fungi</taxon>
        <taxon>Dikarya</taxon>
        <taxon>Ascomycota</taxon>
        <taxon>Pezizomycotina</taxon>
        <taxon>Dothideomycetes</taxon>
        <taxon>Pleosporomycetidae</taxon>
        <taxon>Pleosporales</taxon>
        <taxon>Massarineae</taxon>
        <taxon>Didymosphaeriaceae</taxon>
        <taxon>Paraphaeosphaeria</taxon>
    </lineage>
</organism>
<dbReference type="InParanoid" id="A0A177CAR5"/>
<dbReference type="AlphaFoldDB" id="A0A177CAR5"/>
<feature type="region of interest" description="Disordered" evidence="1">
    <location>
        <begin position="870"/>
        <end position="1111"/>
    </location>
</feature>
<protein>
    <submittedName>
        <fullName evidence="2">Uncharacterized protein</fullName>
    </submittedName>
</protein>
<name>A0A177CAR5_9PLEO</name>
<dbReference type="OrthoDB" id="291007at2759"/>
<feature type="region of interest" description="Disordered" evidence="1">
    <location>
        <begin position="846"/>
        <end position="865"/>
    </location>
</feature>
<reference evidence="2 3" key="1">
    <citation type="submission" date="2016-05" db="EMBL/GenBank/DDBJ databases">
        <title>Comparative analysis of secretome profiles of manganese(II)-oxidizing ascomycete fungi.</title>
        <authorList>
            <consortium name="DOE Joint Genome Institute"/>
            <person name="Zeiner C.A."/>
            <person name="Purvine S.O."/>
            <person name="Zink E.M."/>
            <person name="Wu S."/>
            <person name="Pasa-Tolic L."/>
            <person name="Chaput D.L."/>
            <person name="Haridas S."/>
            <person name="Grigoriev I.V."/>
            <person name="Santelli C.M."/>
            <person name="Hansel C.M."/>
        </authorList>
    </citation>
    <scope>NUCLEOTIDE SEQUENCE [LARGE SCALE GENOMIC DNA]</scope>
    <source>
        <strain evidence="2 3">AP3s5-JAC2a</strain>
    </source>
</reference>
<feature type="compositionally biased region" description="Acidic residues" evidence="1">
    <location>
        <begin position="764"/>
        <end position="779"/>
    </location>
</feature>
<feature type="compositionally biased region" description="Gly residues" evidence="1">
    <location>
        <begin position="695"/>
        <end position="712"/>
    </location>
</feature>
<feature type="compositionally biased region" description="Low complexity" evidence="1">
    <location>
        <begin position="969"/>
        <end position="979"/>
    </location>
</feature>
<keyword evidence="3" id="KW-1185">Reference proteome</keyword>
<feature type="compositionally biased region" description="Low complexity" evidence="1">
    <location>
        <begin position="737"/>
        <end position="746"/>
    </location>
</feature>